<keyword evidence="14" id="KW-1185">Reference proteome</keyword>
<feature type="domain" description="C2H2-type" evidence="12">
    <location>
        <begin position="573"/>
        <end position="601"/>
    </location>
</feature>
<dbReference type="GO" id="GO:0006487">
    <property type="term" value="P:protein N-linked glycosylation"/>
    <property type="evidence" value="ECO:0007669"/>
    <property type="project" value="TreeGrafter"/>
</dbReference>
<evidence type="ECO:0000313" key="13">
    <source>
        <dbReference type="EMBL" id="KAJ8371844.1"/>
    </source>
</evidence>
<feature type="transmembrane region" description="Helical" evidence="10">
    <location>
        <begin position="149"/>
        <end position="168"/>
    </location>
</feature>
<dbReference type="Pfam" id="PF00096">
    <property type="entry name" value="zf-C2H2"/>
    <property type="match status" value="1"/>
</dbReference>
<comment type="function">
    <text evidence="10">Subunit of the oligosaccharyl transferase (OST) complex that catalyzes the initial transfer of a defined glycan (Glc(3)Man(9)GlcNAc(2) in eukaryotes) from the lipid carrier dolichol-pyrophosphate to an asparagine residue within an Asn-X-Ser/Thr consensus motif in nascent polypeptide chains, the first step in protein N-glycosylation. N-glycosylation occurs cotranslationally and the complex associates with the Sec61 complex at the channel-forming translocon complex that mediates protein translocation across the endoplasmic reticulum (ER). All subunits are required for a maximal enzyme activity.</text>
</comment>
<accession>A0AAD7R8G2</accession>
<keyword evidence="6 10" id="KW-0256">Endoplasmic reticulum</keyword>
<evidence type="ECO:0000256" key="5">
    <source>
        <dbReference type="ARBA" id="ARBA00022692"/>
    </source>
</evidence>
<dbReference type="GO" id="GO:0008270">
    <property type="term" value="F:zinc ion binding"/>
    <property type="evidence" value="ECO:0007669"/>
    <property type="project" value="UniProtKB-KW"/>
</dbReference>
<evidence type="ECO:0000256" key="4">
    <source>
        <dbReference type="ARBA" id="ARBA00018947"/>
    </source>
</evidence>
<comment type="similarity">
    <text evidence="3 10">Belongs to the DAD/OST2 family.</text>
</comment>
<evidence type="ECO:0000313" key="14">
    <source>
        <dbReference type="Proteomes" id="UP001221898"/>
    </source>
</evidence>
<evidence type="ECO:0000256" key="1">
    <source>
        <dbReference type="ARBA" id="ARBA00004477"/>
    </source>
</evidence>
<proteinExistence type="inferred from homology"/>
<dbReference type="AlphaFoldDB" id="A0AAD7R8G2"/>
<keyword evidence="9" id="KW-0862">Zinc</keyword>
<dbReference type="PANTHER" id="PTHR10705:SF0">
    <property type="entry name" value="DOLICHYL-DIPHOSPHOOLIGOSACCHARIDE--PROTEIN GLYCOSYLTRANSFERASE SUBUNIT DAD1"/>
    <property type="match status" value="1"/>
</dbReference>
<keyword evidence="8 10" id="KW-0472">Membrane</keyword>
<keyword evidence="7 10" id="KW-1133">Transmembrane helix</keyword>
<dbReference type="PROSITE" id="PS50157">
    <property type="entry name" value="ZINC_FINGER_C2H2_2"/>
    <property type="match status" value="1"/>
</dbReference>
<evidence type="ECO:0000256" key="6">
    <source>
        <dbReference type="ARBA" id="ARBA00022824"/>
    </source>
</evidence>
<dbReference type="PANTHER" id="PTHR10705">
    <property type="entry name" value="DOLICHYL-DIPHOSPHOOLIGOSACCHARIDE--PROTEIN GLYCOSYLTRANSFERASE SUBUNIT DAD1"/>
    <property type="match status" value="1"/>
</dbReference>
<dbReference type="SUPFAM" id="SSF57667">
    <property type="entry name" value="beta-beta-alpha zinc fingers"/>
    <property type="match status" value="1"/>
</dbReference>
<evidence type="ECO:0000256" key="7">
    <source>
        <dbReference type="ARBA" id="ARBA00022989"/>
    </source>
</evidence>
<comment type="subcellular location">
    <subcellularLocation>
        <location evidence="1 10">Endoplasmic reticulum membrane</location>
        <topology evidence="1 10">Multi-pass membrane protein</topology>
    </subcellularLocation>
</comment>
<evidence type="ECO:0000256" key="2">
    <source>
        <dbReference type="ARBA" id="ARBA00004922"/>
    </source>
</evidence>
<feature type="transmembrane region" description="Helical" evidence="10">
    <location>
        <begin position="174"/>
        <end position="192"/>
    </location>
</feature>
<evidence type="ECO:0000256" key="8">
    <source>
        <dbReference type="ARBA" id="ARBA00023136"/>
    </source>
</evidence>
<dbReference type="InterPro" id="IPR003038">
    <property type="entry name" value="DAD/Ost2"/>
</dbReference>
<sequence length="736" mass="80632">MAESETAAPGLNTLDPECWFQRPTLATVTGVRFPVAPEPALARSATGDSNWLSAPGRGDGSRHCSLRTGVELHFYTALSSSTTQAGVSLRLNTETTLAELTEQHRIRQKEELSGLESVHMAESETAAPGLNTLDPETSTPNKLKVVDAYLLYILLTGALQFLYCLLVGTFPFNSFLSGFISCVGAFILGVCLRIQINPLNKGDFLSVSPERAFADFLFAHTVLHLVPVDRNPVLQGHSYTQRTSRRLPSPLPGADSQSPPPGGTPGQSRHLARRGIEPRSPWPASDVLSISPQLSDLLLQSLQVSFSPTYCSLLLISQSAFSQWMGLSPTGLESGPTLGSSMADWRRALTELMSLSRLAERPIKEESEEFEIQSDEEEAAVHATWDKEQDNDLMIKEEFKMDDISLVIVSDATEAERLETGPQVMPFLETQYQQMEGQVKDELEEYEITRCNVISDMPALRGEEEESEESRGQTMMKEETWEEAVTWETSSLSDATEQETGSGEDSFLLGTKTTYEDYGLSISEYDCGDRYTHQGLERAAGSPKDTSEFPGALGGYTGDFQYRGSVEVSSQIFPCTQCPVSFTVELYLHRHLKRSHPEEYVTLMRSKSLIVESLSSPSNMHQSHTSPDVVLGSATAVLPAKDTPLSQNRAVANPARAHACSHCGKSFTRKNDLKKRRSISAPGVGRVSTTWGTSNGTSEVALATRSCLLIFPWSIAAWGNPQPAPCLSHLPVSGFM</sequence>
<dbReference type="Pfam" id="PF02109">
    <property type="entry name" value="DAD"/>
    <property type="match status" value="1"/>
</dbReference>
<comment type="caution">
    <text evidence="10">Lacks conserved residue(s) required for the propagation of feature annotation.</text>
</comment>
<feature type="region of interest" description="Disordered" evidence="11">
    <location>
        <begin position="239"/>
        <end position="273"/>
    </location>
</feature>
<dbReference type="EMBL" id="JAINUG010000427">
    <property type="protein sequence ID" value="KAJ8371844.1"/>
    <property type="molecule type" value="Genomic_DNA"/>
</dbReference>
<keyword evidence="5 10" id="KW-0812">Transmembrane</keyword>
<evidence type="ECO:0000259" key="12">
    <source>
        <dbReference type="PROSITE" id="PS50157"/>
    </source>
</evidence>
<evidence type="ECO:0000256" key="3">
    <source>
        <dbReference type="ARBA" id="ARBA00009386"/>
    </source>
</evidence>
<dbReference type="GO" id="GO:0008250">
    <property type="term" value="C:oligosaccharyltransferase complex"/>
    <property type="evidence" value="ECO:0007669"/>
    <property type="project" value="InterPro"/>
</dbReference>
<evidence type="ECO:0000256" key="11">
    <source>
        <dbReference type="SAM" id="MobiDB-lite"/>
    </source>
</evidence>
<comment type="caution">
    <text evidence="13">The sequence shown here is derived from an EMBL/GenBank/DDBJ whole genome shotgun (WGS) entry which is preliminary data.</text>
</comment>
<evidence type="ECO:0000256" key="9">
    <source>
        <dbReference type="PROSITE-ProRule" id="PRU00042"/>
    </source>
</evidence>
<keyword evidence="9" id="KW-0863">Zinc-finger</keyword>
<comment type="subunit">
    <text evidence="10">Component of the oligosaccharyltransferase (OST) complex.</text>
</comment>
<dbReference type="Gene3D" id="3.30.160.60">
    <property type="entry name" value="Classic Zinc Finger"/>
    <property type="match status" value="1"/>
</dbReference>
<reference evidence="13" key="1">
    <citation type="journal article" date="2023" name="Science">
        <title>Genome structures resolve the early diversification of teleost fishes.</title>
        <authorList>
            <person name="Parey E."/>
            <person name="Louis A."/>
            <person name="Montfort J."/>
            <person name="Bouchez O."/>
            <person name="Roques C."/>
            <person name="Iampietro C."/>
            <person name="Lluch J."/>
            <person name="Castinel A."/>
            <person name="Donnadieu C."/>
            <person name="Desvignes T."/>
            <person name="Floi Bucao C."/>
            <person name="Jouanno E."/>
            <person name="Wen M."/>
            <person name="Mejri S."/>
            <person name="Dirks R."/>
            <person name="Jansen H."/>
            <person name="Henkel C."/>
            <person name="Chen W.J."/>
            <person name="Zahm M."/>
            <person name="Cabau C."/>
            <person name="Klopp C."/>
            <person name="Thompson A.W."/>
            <person name="Robinson-Rechavi M."/>
            <person name="Braasch I."/>
            <person name="Lecointre G."/>
            <person name="Bobe J."/>
            <person name="Postlethwait J.H."/>
            <person name="Berthelot C."/>
            <person name="Roest Crollius H."/>
            <person name="Guiguen Y."/>
        </authorList>
    </citation>
    <scope>NUCLEOTIDE SEQUENCE</scope>
    <source>
        <strain evidence="13">NC1722</strain>
    </source>
</reference>
<dbReference type="InterPro" id="IPR013087">
    <property type="entry name" value="Znf_C2H2_type"/>
</dbReference>
<dbReference type="PROSITE" id="PS00028">
    <property type="entry name" value="ZINC_FINGER_C2H2_1"/>
    <property type="match status" value="1"/>
</dbReference>
<protein>
    <recommendedName>
        <fullName evidence="4 10">Dolichyl-diphosphooligosaccharide--protein glycosyltransferase subunit DAD1</fullName>
        <shortName evidence="10">Oligosaccharyl transferase subunit DAD1</shortName>
    </recommendedName>
</protein>
<comment type="pathway">
    <text evidence="2 10">Protein modification; protein glycosylation.</text>
</comment>
<organism evidence="13 14">
    <name type="scientific">Aldrovandia affinis</name>
    <dbReference type="NCBI Taxonomy" id="143900"/>
    <lineage>
        <taxon>Eukaryota</taxon>
        <taxon>Metazoa</taxon>
        <taxon>Chordata</taxon>
        <taxon>Craniata</taxon>
        <taxon>Vertebrata</taxon>
        <taxon>Euteleostomi</taxon>
        <taxon>Actinopterygii</taxon>
        <taxon>Neopterygii</taxon>
        <taxon>Teleostei</taxon>
        <taxon>Notacanthiformes</taxon>
        <taxon>Halosauridae</taxon>
        <taxon>Aldrovandia</taxon>
    </lineage>
</organism>
<name>A0AAD7R8G2_9TELE</name>
<dbReference type="Proteomes" id="UP001221898">
    <property type="component" value="Unassembled WGS sequence"/>
</dbReference>
<gene>
    <name evidence="13" type="ORF">AAFF_G00299390</name>
</gene>
<dbReference type="InterPro" id="IPR036236">
    <property type="entry name" value="Znf_C2H2_sf"/>
</dbReference>
<keyword evidence="9" id="KW-0479">Metal-binding</keyword>
<evidence type="ECO:0000256" key="10">
    <source>
        <dbReference type="RuleBase" id="RU361136"/>
    </source>
</evidence>